<comment type="subcellular location">
    <subcellularLocation>
        <location evidence="1">Cell inner membrane</location>
        <topology evidence="1">Single-pass membrane protein</topology>
        <orientation evidence="1">Periplasmic side</orientation>
    </subcellularLocation>
</comment>
<evidence type="ECO:0000256" key="10">
    <source>
        <dbReference type="SAM" id="MobiDB-lite"/>
    </source>
</evidence>
<dbReference type="GO" id="GO:0031992">
    <property type="term" value="F:energy transducer activity"/>
    <property type="evidence" value="ECO:0007669"/>
    <property type="project" value="TreeGrafter"/>
</dbReference>
<dbReference type="InterPro" id="IPR006260">
    <property type="entry name" value="TonB/TolA_C"/>
</dbReference>
<dbReference type="GO" id="GO:0055085">
    <property type="term" value="P:transmembrane transport"/>
    <property type="evidence" value="ECO:0007669"/>
    <property type="project" value="InterPro"/>
</dbReference>
<dbReference type="InterPro" id="IPR051045">
    <property type="entry name" value="TonB-dependent_transducer"/>
</dbReference>
<dbReference type="RefSeq" id="WP_141623447.1">
    <property type="nucleotide sequence ID" value="NZ_CP041242.1"/>
</dbReference>
<dbReference type="InterPro" id="IPR037682">
    <property type="entry name" value="TonB_C"/>
</dbReference>
<reference evidence="12 13" key="1">
    <citation type="submission" date="2019-06" db="EMBL/GenBank/DDBJ databases">
        <title>Lysobacter alkalisoli sp. nov. isolated from saline-alkali soil.</title>
        <authorList>
            <person name="Sun J.-Q."/>
            <person name="Xu L."/>
        </authorList>
    </citation>
    <scope>NUCLEOTIDE SEQUENCE [LARGE SCALE GENOMIC DNA]</scope>
    <source>
        <strain evidence="12 13">SJ-36</strain>
    </source>
</reference>
<evidence type="ECO:0000256" key="2">
    <source>
        <dbReference type="ARBA" id="ARBA00006555"/>
    </source>
</evidence>
<evidence type="ECO:0000256" key="4">
    <source>
        <dbReference type="ARBA" id="ARBA00022475"/>
    </source>
</evidence>
<dbReference type="PANTHER" id="PTHR33446">
    <property type="entry name" value="PROTEIN TONB-RELATED"/>
    <property type="match status" value="1"/>
</dbReference>
<dbReference type="PROSITE" id="PS52015">
    <property type="entry name" value="TONB_CTD"/>
    <property type="match status" value="1"/>
</dbReference>
<dbReference type="EMBL" id="CP041242">
    <property type="protein sequence ID" value="QDH70111.1"/>
    <property type="molecule type" value="Genomic_DNA"/>
</dbReference>
<feature type="domain" description="TonB C-terminal" evidence="11">
    <location>
        <begin position="31"/>
        <end position="127"/>
    </location>
</feature>
<feature type="region of interest" description="Disordered" evidence="10">
    <location>
        <begin position="117"/>
        <end position="139"/>
    </location>
</feature>
<keyword evidence="4" id="KW-1003">Cell membrane</keyword>
<accession>A0A514BRV0</accession>
<name>A0A514BRV0_9GAMM</name>
<evidence type="ECO:0000256" key="3">
    <source>
        <dbReference type="ARBA" id="ARBA00022448"/>
    </source>
</evidence>
<dbReference type="Gene3D" id="3.30.1150.10">
    <property type="match status" value="1"/>
</dbReference>
<dbReference type="GO" id="GO:0098797">
    <property type="term" value="C:plasma membrane protein complex"/>
    <property type="evidence" value="ECO:0007669"/>
    <property type="project" value="TreeGrafter"/>
</dbReference>
<keyword evidence="7" id="KW-0653">Protein transport</keyword>
<dbReference type="Pfam" id="PF03544">
    <property type="entry name" value="TonB_C"/>
    <property type="match status" value="1"/>
</dbReference>
<keyword evidence="6" id="KW-0812">Transmembrane</keyword>
<evidence type="ECO:0000256" key="8">
    <source>
        <dbReference type="ARBA" id="ARBA00022989"/>
    </source>
</evidence>
<keyword evidence="9" id="KW-0472">Membrane</keyword>
<evidence type="ECO:0000259" key="11">
    <source>
        <dbReference type="PROSITE" id="PS52015"/>
    </source>
</evidence>
<keyword evidence="13" id="KW-1185">Reference proteome</keyword>
<evidence type="ECO:0000313" key="13">
    <source>
        <dbReference type="Proteomes" id="UP000317199"/>
    </source>
</evidence>
<evidence type="ECO:0000256" key="1">
    <source>
        <dbReference type="ARBA" id="ARBA00004383"/>
    </source>
</evidence>
<feature type="region of interest" description="Disordered" evidence="10">
    <location>
        <begin position="21"/>
        <end position="44"/>
    </location>
</feature>
<organism evidence="12 13">
    <name type="scientific">Marilutibacter alkalisoli</name>
    <dbReference type="NCBI Taxonomy" id="2591633"/>
    <lineage>
        <taxon>Bacteria</taxon>
        <taxon>Pseudomonadati</taxon>
        <taxon>Pseudomonadota</taxon>
        <taxon>Gammaproteobacteria</taxon>
        <taxon>Lysobacterales</taxon>
        <taxon>Lysobacteraceae</taxon>
        <taxon>Marilutibacter</taxon>
    </lineage>
</organism>
<gene>
    <name evidence="12" type="ORF">FKV23_08390</name>
</gene>
<dbReference type="Proteomes" id="UP000317199">
    <property type="component" value="Chromosome"/>
</dbReference>
<feature type="compositionally biased region" description="Basic and acidic residues" evidence="10">
    <location>
        <begin position="128"/>
        <end position="139"/>
    </location>
</feature>
<keyword evidence="5" id="KW-0997">Cell inner membrane</keyword>
<dbReference type="NCBIfam" id="TIGR01352">
    <property type="entry name" value="tonB_Cterm"/>
    <property type="match status" value="1"/>
</dbReference>
<dbReference type="KEGG" id="lyj:FKV23_08390"/>
<evidence type="ECO:0000256" key="6">
    <source>
        <dbReference type="ARBA" id="ARBA00022692"/>
    </source>
</evidence>
<dbReference type="PROSITE" id="PS51257">
    <property type="entry name" value="PROKAR_LIPOPROTEIN"/>
    <property type="match status" value="1"/>
</dbReference>
<dbReference type="OrthoDB" id="9792439at2"/>
<proteinExistence type="inferred from homology"/>
<evidence type="ECO:0000256" key="9">
    <source>
        <dbReference type="ARBA" id="ARBA00023136"/>
    </source>
</evidence>
<evidence type="ECO:0000256" key="5">
    <source>
        <dbReference type="ARBA" id="ARBA00022519"/>
    </source>
</evidence>
<protein>
    <submittedName>
        <fullName evidence="12">Energy transducer TonB</fullName>
    </submittedName>
</protein>
<keyword evidence="8" id="KW-1133">Transmembrane helix</keyword>
<dbReference type="SUPFAM" id="SSF74653">
    <property type="entry name" value="TolA/TonB C-terminal domain"/>
    <property type="match status" value="1"/>
</dbReference>
<keyword evidence="3" id="KW-0813">Transport</keyword>
<dbReference type="GO" id="GO:0015031">
    <property type="term" value="P:protein transport"/>
    <property type="evidence" value="ECO:0007669"/>
    <property type="project" value="UniProtKB-KW"/>
</dbReference>
<evidence type="ECO:0000313" key="12">
    <source>
        <dbReference type="EMBL" id="QDH70111.1"/>
    </source>
</evidence>
<dbReference type="AlphaFoldDB" id="A0A514BRV0"/>
<dbReference type="PANTHER" id="PTHR33446:SF2">
    <property type="entry name" value="PROTEIN TONB"/>
    <property type="match status" value="1"/>
</dbReference>
<sequence length="139" mass="14788">MKQQVTLVLISIAAVAVTGCRAPPPPADPDQPTTEVAAVRTPPPDYPLEQACDDIGGQVVMQVVIGPEGRATEILVANSSGVPALDEAAQAAVREWEFKPATHRGKPVSQTIQVPMSFTPPEEPSELCLERETRAPDQL</sequence>
<evidence type="ECO:0000256" key="7">
    <source>
        <dbReference type="ARBA" id="ARBA00022927"/>
    </source>
</evidence>
<comment type="similarity">
    <text evidence="2">Belongs to the TonB family.</text>
</comment>